<organism evidence="3 4">
    <name type="scientific">Larkinella humicola</name>
    <dbReference type="NCBI Taxonomy" id="2607654"/>
    <lineage>
        <taxon>Bacteria</taxon>
        <taxon>Pseudomonadati</taxon>
        <taxon>Bacteroidota</taxon>
        <taxon>Cytophagia</taxon>
        <taxon>Cytophagales</taxon>
        <taxon>Spirosomataceae</taxon>
        <taxon>Larkinella</taxon>
    </lineage>
</organism>
<keyword evidence="3" id="KW-0808">Transferase</keyword>
<evidence type="ECO:0000259" key="1">
    <source>
        <dbReference type="Pfam" id="PF00534"/>
    </source>
</evidence>
<dbReference type="SUPFAM" id="SSF53756">
    <property type="entry name" value="UDP-Glycosyltransferase/glycogen phosphorylase"/>
    <property type="match status" value="1"/>
</dbReference>
<dbReference type="Gene3D" id="3.40.50.2000">
    <property type="entry name" value="Glycogen Phosphorylase B"/>
    <property type="match status" value="2"/>
</dbReference>
<accession>A0A5N1JF64</accession>
<dbReference type="AlphaFoldDB" id="A0A5N1JF64"/>
<protein>
    <submittedName>
        <fullName evidence="3">Glycosyltransferase family 4 protein</fullName>
    </submittedName>
</protein>
<gene>
    <name evidence="3" type="ORF">F0P93_12705</name>
</gene>
<dbReference type="RefSeq" id="WP_150876795.1">
    <property type="nucleotide sequence ID" value="NZ_VTWS01000003.1"/>
</dbReference>
<feature type="domain" description="Glycosyl transferase family 1" evidence="1">
    <location>
        <begin position="186"/>
        <end position="347"/>
    </location>
</feature>
<name>A0A5N1JF64_9BACT</name>
<dbReference type="EMBL" id="VTWS01000003">
    <property type="protein sequence ID" value="KAA9353499.1"/>
    <property type="molecule type" value="Genomic_DNA"/>
</dbReference>
<dbReference type="PANTHER" id="PTHR12526">
    <property type="entry name" value="GLYCOSYLTRANSFERASE"/>
    <property type="match status" value="1"/>
</dbReference>
<dbReference type="Proteomes" id="UP000326344">
    <property type="component" value="Unassembled WGS sequence"/>
</dbReference>
<dbReference type="GO" id="GO:0016757">
    <property type="term" value="F:glycosyltransferase activity"/>
    <property type="evidence" value="ECO:0007669"/>
    <property type="project" value="InterPro"/>
</dbReference>
<sequence>MNKLKILHITQSLGGVETYIREIINHVDKDQFELKIVAPPSKTLTEVCLQYNIQHIEFNMSRSFNPFSDSISLIRLYRLIKRERPSCVHIHSSKAGFLGRISSKLAGYPSLFTPNGVSYLSFTGMKRLIYFTLESFAKFFTDRILTVSYSEANRLIYEVGHKQNSIDVLLNSVTFPLNYSSLQRTNHSKNEHPKIGTIARLTPQKNPLLYVTVAYHVIQAHPKSHFYLLGAGFHDHLKTEVIDLINRYGIADQFHILDWCDPKASSEFINSLDVFVLTSVFEGLPYSLLESMRAGVPCVVSACDGCLDVVRNGENGYACLTKEQYVKAILDLLENPGLAKRIGENGASYSYTFHNSSKNSKILSEIYKKVSNSEWSDQLQVKNLEFNSFAIAKDHEVITLG</sequence>
<dbReference type="Pfam" id="PF00534">
    <property type="entry name" value="Glycos_transf_1"/>
    <property type="match status" value="1"/>
</dbReference>
<dbReference type="InterPro" id="IPR001296">
    <property type="entry name" value="Glyco_trans_1"/>
</dbReference>
<proteinExistence type="predicted"/>
<evidence type="ECO:0000259" key="2">
    <source>
        <dbReference type="Pfam" id="PF13439"/>
    </source>
</evidence>
<comment type="caution">
    <text evidence="3">The sequence shown here is derived from an EMBL/GenBank/DDBJ whole genome shotgun (WGS) entry which is preliminary data.</text>
</comment>
<evidence type="ECO:0000313" key="3">
    <source>
        <dbReference type="EMBL" id="KAA9353499.1"/>
    </source>
</evidence>
<reference evidence="3 4" key="1">
    <citation type="submission" date="2019-09" db="EMBL/GenBank/DDBJ databases">
        <title>Genome Sequence of Larkinella sp MA1.</title>
        <authorList>
            <person name="Srinivasan S."/>
        </authorList>
    </citation>
    <scope>NUCLEOTIDE SEQUENCE [LARGE SCALE GENOMIC DNA]</scope>
    <source>
        <strain evidence="3 4">MA1</strain>
    </source>
</reference>
<feature type="domain" description="Glycosyltransferase subfamily 4-like N-terminal" evidence="2">
    <location>
        <begin position="14"/>
        <end position="173"/>
    </location>
</feature>
<keyword evidence="4" id="KW-1185">Reference proteome</keyword>
<dbReference type="InterPro" id="IPR028098">
    <property type="entry name" value="Glyco_trans_4-like_N"/>
</dbReference>
<evidence type="ECO:0000313" key="4">
    <source>
        <dbReference type="Proteomes" id="UP000326344"/>
    </source>
</evidence>
<dbReference type="Pfam" id="PF13439">
    <property type="entry name" value="Glyco_transf_4"/>
    <property type="match status" value="1"/>
</dbReference>